<evidence type="ECO:0000313" key="2">
    <source>
        <dbReference type="Proteomes" id="UP001239111"/>
    </source>
</evidence>
<organism evidence="1 2">
    <name type="scientific">Eretmocerus hayati</name>
    <dbReference type="NCBI Taxonomy" id="131215"/>
    <lineage>
        <taxon>Eukaryota</taxon>
        <taxon>Metazoa</taxon>
        <taxon>Ecdysozoa</taxon>
        <taxon>Arthropoda</taxon>
        <taxon>Hexapoda</taxon>
        <taxon>Insecta</taxon>
        <taxon>Pterygota</taxon>
        <taxon>Neoptera</taxon>
        <taxon>Endopterygota</taxon>
        <taxon>Hymenoptera</taxon>
        <taxon>Apocrita</taxon>
        <taxon>Proctotrupomorpha</taxon>
        <taxon>Chalcidoidea</taxon>
        <taxon>Aphelinidae</taxon>
        <taxon>Aphelininae</taxon>
        <taxon>Eretmocerus</taxon>
    </lineage>
</organism>
<name>A0ACC2NMX7_9HYME</name>
<comment type="caution">
    <text evidence="1">The sequence shown here is derived from an EMBL/GenBank/DDBJ whole genome shotgun (WGS) entry which is preliminary data.</text>
</comment>
<gene>
    <name evidence="1" type="ORF">QAD02_003708</name>
</gene>
<sequence>MGETVVDCTAFEQKLKTVVESQKGSRVMWDNSYVEKVKNILCGKAEKDHNSYYYLRMYELMQMGSETHVVLKRTKKRKDFVYVVPSEEYLLPEIVGSSSTDWSWWL</sequence>
<proteinExistence type="predicted"/>
<evidence type="ECO:0000313" key="1">
    <source>
        <dbReference type="EMBL" id="KAJ8672449.1"/>
    </source>
</evidence>
<reference evidence="1" key="1">
    <citation type="submission" date="2023-04" db="EMBL/GenBank/DDBJ databases">
        <title>A chromosome-level genome assembly of the parasitoid wasp Eretmocerus hayati.</title>
        <authorList>
            <person name="Zhong Y."/>
            <person name="Liu S."/>
            <person name="Liu Y."/>
        </authorList>
    </citation>
    <scope>NUCLEOTIDE SEQUENCE</scope>
    <source>
        <strain evidence="1">ZJU_SS_LIU_2023</strain>
    </source>
</reference>
<dbReference type="EMBL" id="CM056743">
    <property type="protein sequence ID" value="KAJ8672449.1"/>
    <property type="molecule type" value="Genomic_DNA"/>
</dbReference>
<keyword evidence="2" id="KW-1185">Reference proteome</keyword>
<protein>
    <submittedName>
        <fullName evidence="1">Uncharacterized protein</fullName>
    </submittedName>
</protein>
<accession>A0ACC2NMX7</accession>
<dbReference type="Proteomes" id="UP001239111">
    <property type="component" value="Chromosome 3"/>
</dbReference>